<name>U5NED3_9BURK</name>
<dbReference type="RefSeq" id="WP_022776526.1">
    <property type="nucleotide sequence ID" value="NC_022576.1"/>
</dbReference>
<dbReference type="Proteomes" id="UP000017184">
    <property type="component" value="Chromosome"/>
</dbReference>
<dbReference type="InterPro" id="IPR036388">
    <property type="entry name" value="WH-like_DNA-bd_sf"/>
</dbReference>
<dbReference type="Gene3D" id="1.10.10.10">
    <property type="entry name" value="Winged helix-like DNA-binding domain superfamily/Winged helix DNA-binding domain"/>
    <property type="match status" value="1"/>
</dbReference>
<dbReference type="eggNOG" id="COG2442">
    <property type="taxonomic scope" value="Bacteria"/>
</dbReference>
<organism evidence="1 2">
    <name type="scientific">Candidatus Symbiobacter mobilis CR</name>
    <dbReference type="NCBI Taxonomy" id="946483"/>
    <lineage>
        <taxon>Bacteria</taxon>
        <taxon>Pseudomonadati</taxon>
        <taxon>Pseudomonadota</taxon>
        <taxon>Betaproteobacteria</taxon>
        <taxon>Burkholderiales</taxon>
        <taxon>Comamonadaceae</taxon>
    </lineage>
</organism>
<dbReference type="InterPro" id="IPR007367">
    <property type="entry name" value="DUF433"/>
</dbReference>
<dbReference type="Pfam" id="PF04255">
    <property type="entry name" value="DUF433"/>
    <property type="match status" value="1"/>
</dbReference>
<protein>
    <recommendedName>
        <fullName evidence="3">DUF433 domain-containing protein</fullName>
    </recommendedName>
</protein>
<dbReference type="SUPFAM" id="SSF46689">
    <property type="entry name" value="Homeodomain-like"/>
    <property type="match status" value="1"/>
</dbReference>
<keyword evidence="2" id="KW-1185">Reference proteome</keyword>
<evidence type="ECO:0000313" key="1">
    <source>
        <dbReference type="EMBL" id="AGX88588.1"/>
    </source>
</evidence>
<sequence>MKISERITIDPKICHGKPCIRALRYPVETVLEWLASGMDIQQILTDYPDLEQADILACLDFAARITQVHRLEYLQA</sequence>
<dbReference type="InterPro" id="IPR009057">
    <property type="entry name" value="Homeodomain-like_sf"/>
</dbReference>
<reference evidence="1 2" key="1">
    <citation type="journal article" date="2013" name="Genome Biol.">
        <title>Genomic analysis reveals key aspects of prokaryotic symbiosis in the phototrophic consortium "Chlorochromatium aggregatum".</title>
        <authorList>
            <person name="Liu Z."/>
            <person name="Muller J."/>
            <person name="Li T."/>
            <person name="Alvey R.M."/>
            <person name="Vogl K."/>
            <person name="Frigaard N.U."/>
            <person name="Rockwell N.C."/>
            <person name="Boyd E.S."/>
            <person name="Tomsho L.P."/>
            <person name="Schuster S.C."/>
            <person name="Henke P."/>
            <person name="Rohde M."/>
            <person name="Overmann J."/>
            <person name="Bryant D.A."/>
        </authorList>
    </citation>
    <scope>NUCLEOTIDE SEQUENCE [LARGE SCALE GENOMIC DNA]</scope>
    <source>
        <strain evidence="1">CR</strain>
    </source>
</reference>
<evidence type="ECO:0000313" key="2">
    <source>
        <dbReference type="Proteomes" id="UP000017184"/>
    </source>
</evidence>
<dbReference type="EMBL" id="CP004885">
    <property type="protein sequence ID" value="AGX88588.1"/>
    <property type="molecule type" value="Genomic_DNA"/>
</dbReference>
<dbReference type="AlphaFoldDB" id="U5NED3"/>
<dbReference type="KEGG" id="cbx:Cenrod_2534"/>
<dbReference type="HOGENOM" id="CLU_126005_2_1_4"/>
<evidence type="ECO:0008006" key="3">
    <source>
        <dbReference type="Google" id="ProtNLM"/>
    </source>
</evidence>
<dbReference type="PANTHER" id="PTHR34849:SF3">
    <property type="entry name" value="SSR2962 PROTEIN"/>
    <property type="match status" value="1"/>
</dbReference>
<proteinExistence type="predicted"/>
<gene>
    <name evidence="1" type="ORF">Cenrod_2534</name>
</gene>
<dbReference type="PANTHER" id="PTHR34849">
    <property type="entry name" value="SSL5025 PROTEIN"/>
    <property type="match status" value="1"/>
</dbReference>
<dbReference type="STRING" id="946483.Cenrod_2534"/>
<dbReference type="OrthoDB" id="9809515at2"/>
<accession>U5NED3</accession>
<dbReference type="PATRIC" id="fig|946483.4.peg.2560"/>